<reference evidence="2 3" key="1">
    <citation type="journal article" date="2014" name="Int. J. Syst. Evol. Microbiol.">
        <title>Complete genome sequence of Corynebacterium casei LMG S-19264T (=DSM 44701T), isolated from a smear-ripened cheese.</title>
        <authorList>
            <consortium name="US DOE Joint Genome Institute (JGI-PGF)"/>
            <person name="Walter F."/>
            <person name="Albersmeier A."/>
            <person name="Kalinowski J."/>
            <person name="Ruckert C."/>
        </authorList>
    </citation>
    <scope>NUCLEOTIDE SEQUENCE [LARGE SCALE GENOMIC DNA]</scope>
    <source>
        <strain evidence="2 3">CGMCC 1.16330</strain>
    </source>
</reference>
<name>A0A8J2ZB08_9PROT</name>
<proteinExistence type="predicted"/>
<protein>
    <recommendedName>
        <fullName evidence="1">Helix-turn-helix domain-containing protein</fullName>
    </recommendedName>
</protein>
<evidence type="ECO:0000313" key="2">
    <source>
        <dbReference type="EMBL" id="GGG34049.1"/>
    </source>
</evidence>
<organism evidence="2 3">
    <name type="scientific">Caldovatus sediminis</name>
    <dbReference type="NCBI Taxonomy" id="2041189"/>
    <lineage>
        <taxon>Bacteria</taxon>
        <taxon>Pseudomonadati</taxon>
        <taxon>Pseudomonadota</taxon>
        <taxon>Alphaproteobacteria</taxon>
        <taxon>Acetobacterales</taxon>
        <taxon>Roseomonadaceae</taxon>
        <taxon>Caldovatus</taxon>
    </lineage>
</organism>
<dbReference type="AlphaFoldDB" id="A0A8J2ZB08"/>
<keyword evidence="3" id="KW-1185">Reference proteome</keyword>
<dbReference type="Pfam" id="PF12728">
    <property type="entry name" value="HTH_17"/>
    <property type="match status" value="1"/>
</dbReference>
<dbReference type="EMBL" id="BMKS01000006">
    <property type="protein sequence ID" value="GGG34049.1"/>
    <property type="molecule type" value="Genomic_DNA"/>
</dbReference>
<feature type="domain" description="Helix-turn-helix" evidence="1">
    <location>
        <begin position="14"/>
        <end position="61"/>
    </location>
</feature>
<dbReference type="InterPro" id="IPR041657">
    <property type="entry name" value="HTH_17"/>
</dbReference>
<sequence>MSSSNDPIEALLPPAEVARRLGVHPETLRRLRLAGDGPPVCRIGGRWRYPSDALRRWIEAGTRGGTERAEAPHGRAA</sequence>
<dbReference type="InterPro" id="IPR036388">
    <property type="entry name" value="WH-like_DNA-bd_sf"/>
</dbReference>
<dbReference type="RefSeq" id="WP_188900205.1">
    <property type="nucleotide sequence ID" value="NZ_BMKS01000006.1"/>
</dbReference>
<accession>A0A8J2ZB08</accession>
<dbReference type="Gene3D" id="1.10.10.10">
    <property type="entry name" value="Winged helix-like DNA-binding domain superfamily/Winged helix DNA-binding domain"/>
    <property type="match status" value="1"/>
</dbReference>
<evidence type="ECO:0000313" key="3">
    <source>
        <dbReference type="Proteomes" id="UP000597507"/>
    </source>
</evidence>
<evidence type="ECO:0000259" key="1">
    <source>
        <dbReference type="Pfam" id="PF12728"/>
    </source>
</evidence>
<comment type="caution">
    <text evidence="2">The sequence shown here is derived from an EMBL/GenBank/DDBJ whole genome shotgun (WGS) entry which is preliminary data.</text>
</comment>
<gene>
    <name evidence="2" type="ORF">GCM10010964_22490</name>
</gene>
<dbReference type="InterPro" id="IPR009061">
    <property type="entry name" value="DNA-bd_dom_put_sf"/>
</dbReference>
<dbReference type="Proteomes" id="UP000597507">
    <property type="component" value="Unassembled WGS sequence"/>
</dbReference>
<dbReference type="SUPFAM" id="SSF46955">
    <property type="entry name" value="Putative DNA-binding domain"/>
    <property type="match status" value="1"/>
</dbReference>